<protein>
    <submittedName>
        <fullName evidence="1">Protein rexA</fullName>
    </submittedName>
</protein>
<evidence type="ECO:0000313" key="2">
    <source>
        <dbReference type="Proteomes" id="UP000591844"/>
    </source>
</evidence>
<dbReference type="EMBL" id="PUJW01000039">
    <property type="protein sequence ID" value="NHB94473.1"/>
    <property type="molecule type" value="Genomic_DNA"/>
</dbReference>
<accession>A0A7X5TJC7</accession>
<dbReference type="InterPro" id="IPR031894">
    <property type="entry name" value="RexA"/>
</dbReference>
<name>A0A7X5TJC7_9GAMM</name>
<dbReference type="AlphaFoldDB" id="A0A7X5TJC7"/>
<comment type="caution">
    <text evidence="1">The sequence shown here is derived from an EMBL/GenBank/DDBJ whole genome shotgun (WGS) entry which is preliminary data.</text>
</comment>
<sequence>MKINFYAIYSQNQRTKDKYKLDLLDLLNKKIIEPKSHALDCETHHLYLHRIDDKTFLFTKTSDSELIKKINRSNSSVKDIRDSLTEDESLGFPSFIFIDGNVMGFASSMYGPRTRELAEFVKNKNLIQHKHHYMVAEPLMRDMSKDDALKMDFIGRTTLRVETGNRICSEILKGLGCKKIEEELLDGLEIIIKPKRNKDIKGITKDIITNKNNSFSDVHIKAREEAADILTEYYLSGKGHLGANLYKASNADVAEEIQYCFIRMKTSIIKSFDQTLGDELKQT</sequence>
<evidence type="ECO:0000313" key="1">
    <source>
        <dbReference type="EMBL" id="NHB94473.1"/>
    </source>
</evidence>
<keyword evidence="2" id="KW-1185">Reference proteome</keyword>
<dbReference type="RefSeq" id="WP_166310405.1">
    <property type="nucleotide sequence ID" value="NZ_CAWPIB010000039.1"/>
</dbReference>
<dbReference type="Proteomes" id="UP000591844">
    <property type="component" value="Unassembled WGS sequence"/>
</dbReference>
<gene>
    <name evidence="1" type="ORF">C5469_20975</name>
</gene>
<proteinExistence type="predicted"/>
<reference evidence="1 2" key="1">
    <citation type="submission" date="2018-02" db="EMBL/GenBank/DDBJ databases">
        <authorList>
            <person name="Machado R.A."/>
        </authorList>
    </citation>
    <scope>NUCLEOTIDE SEQUENCE [LARGE SCALE GENOMIC DNA]</scope>
    <source>
        <strain evidence="1 2">DSM 19724</strain>
    </source>
</reference>
<dbReference type="Pfam" id="PF15969">
    <property type="entry name" value="RexA"/>
    <property type="match status" value="1"/>
</dbReference>
<organism evidence="1 2">
    <name type="scientific">Photorhabdus cinerea</name>
    <dbReference type="NCBI Taxonomy" id="471575"/>
    <lineage>
        <taxon>Bacteria</taxon>
        <taxon>Pseudomonadati</taxon>
        <taxon>Pseudomonadota</taxon>
        <taxon>Gammaproteobacteria</taxon>
        <taxon>Enterobacterales</taxon>
        <taxon>Morganellaceae</taxon>
        <taxon>Photorhabdus</taxon>
    </lineage>
</organism>